<evidence type="ECO:0000313" key="1">
    <source>
        <dbReference type="Proteomes" id="UP000887565"/>
    </source>
</evidence>
<dbReference type="Proteomes" id="UP000887565">
    <property type="component" value="Unplaced"/>
</dbReference>
<dbReference type="AlphaFoldDB" id="A0A915K600"/>
<protein>
    <submittedName>
        <fullName evidence="2">Uncharacterized protein</fullName>
    </submittedName>
</protein>
<keyword evidence="1" id="KW-1185">Reference proteome</keyword>
<dbReference type="WBParaSite" id="nRc.2.0.1.t33763-RA">
    <property type="protein sequence ID" value="nRc.2.0.1.t33763-RA"/>
    <property type="gene ID" value="nRc.2.0.1.g33763"/>
</dbReference>
<proteinExistence type="predicted"/>
<sequence>MTSEETHDCSNMALLKLEEHHTLKGCFVFASQNEDVYFVLQKSGKLSAVNGPLTNQSRNVQNLRCFNYKQSSVFLSEITLDLGVLQMVRAESNRKFRRMKTTTAIGVDHTLKSP</sequence>
<reference evidence="2" key="1">
    <citation type="submission" date="2022-11" db="UniProtKB">
        <authorList>
            <consortium name="WormBaseParasite"/>
        </authorList>
    </citation>
    <scope>IDENTIFICATION</scope>
</reference>
<evidence type="ECO:0000313" key="2">
    <source>
        <dbReference type="WBParaSite" id="nRc.2.0.1.t33763-RA"/>
    </source>
</evidence>
<organism evidence="1 2">
    <name type="scientific">Romanomermis culicivorax</name>
    <name type="common">Nematode worm</name>
    <dbReference type="NCBI Taxonomy" id="13658"/>
    <lineage>
        <taxon>Eukaryota</taxon>
        <taxon>Metazoa</taxon>
        <taxon>Ecdysozoa</taxon>
        <taxon>Nematoda</taxon>
        <taxon>Enoplea</taxon>
        <taxon>Dorylaimia</taxon>
        <taxon>Mermithida</taxon>
        <taxon>Mermithoidea</taxon>
        <taxon>Mermithidae</taxon>
        <taxon>Romanomermis</taxon>
    </lineage>
</organism>
<name>A0A915K600_ROMCU</name>
<accession>A0A915K600</accession>